<dbReference type="EMBL" id="JAKLTN010000002">
    <property type="protein sequence ID" value="MCG2577181.1"/>
    <property type="molecule type" value="Genomic_DNA"/>
</dbReference>
<evidence type="ECO:0000256" key="6">
    <source>
        <dbReference type="SAM" id="Phobius"/>
    </source>
</evidence>
<evidence type="ECO:0000256" key="2">
    <source>
        <dbReference type="ARBA" id="ARBA00022737"/>
    </source>
</evidence>
<protein>
    <submittedName>
        <fullName evidence="9">C-type cytochrome biogenesis protein CcmI</fullName>
    </submittedName>
</protein>
<evidence type="ECO:0000259" key="7">
    <source>
        <dbReference type="Pfam" id="PF23892"/>
    </source>
</evidence>
<keyword evidence="4 5" id="KW-0802">TPR repeat</keyword>
<feature type="domain" description="Cytochrome c-type biogenesis protein H Ig-like" evidence="7">
    <location>
        <begin position="310"/>
        <end position="413"/>
    </location>
</feature>
<feature type="transmembrane region" description="Helical" evidence="6">
    <location>
        <begin position="6"/>
        <end position="24"/>
    </location>
</feature>
<dbReference type="RefSeq" id="WP_275709988.1">
    <property type="nucleotide sequence ID" value="NZ_JAKLTN010000002.1"/>
</dbReference>
<comment type="caution">
    <text evidence="9">The sequence shown here is derived from an EMBL/GenBank/DDBJ whole genome shotgun (WGS) entry which is preliminary data.</text>
</comment>
<evidence type="ECO:0000313" key="9">
    <source>
        <dbReference type="EMBL" id="MCG2577181.1"/>
    </source>
</evidence>
<feature type="domain" description="Cytochrome c-type biogenesis protein H TPR" evidence="8">
    <location>
        <begin position="134"/>
        <end position="267"/>
    </location>
</feature>
<keyword evidence="10" id="KW-1185">Reference proteome</keyword>
<feature type="repeat" description="TPR" evidence="5">
    <location>
        <begin position="232"/>
        <end position="265"/>
    </location>
</feature>
<keyword evidence="6" id="KW-0472">Membrane</keyword>
<evidence type="ECO:0000313" key="10">
    <source>
        <dbReference type="Proteomes" id="UP001165384"/>
    </source>
</evidence>
<keyword evidence="2" id="KW-0677">Repeat</keyword>
<gene>
    <name evidence="9" type="primary">ccmI</name>
    <name evidence="9" type="ORF">LZ012_09240</name>
</gene>
<keyword evidence="3" id="KW-0201">Cytochrome c-type biogenesis</keyword>
<dbReference type="Proteomes" id="UP001165384">
    <property type="component" value="Unassembled WGS sequence"/>
</dbReference>
<keyword evidence="6" id="KW-1133">Transmembrane helix</keyword>
<sequence length="417" mass="43903">MSLFLVVGGLLLVGVLGALLYPLLKRQPGDRDGTTGQNELNLIVLREQLAELDRDLKEGRITEESGRQARDELERRVLDYTADAPAVASSGGRKVKLAVALAVAFPIVVGALYWTLGAPDSVVPGNKVAAGKDGQHALSPEQITAMVERLSLRLQENPNDGGGWLMLARSYAVLGRYPESSAAFGRAVSLLPPDAQNFADYADIIAMSQGKRLAGEPEKLVQRALEIDPRNVKALALSGTIAFDRQDYGQAIQVWRKVLALVPEESAAAAGIQGSIRDAENRLAISGKQAAESAKPVGDTPAATAKIGGTVELDPKLRAAIKPGDTLFVFARAVNGPKMPVAMLRAKAGEMPMTFALDDSMAMAPQFKLSTVGQVVVGARISKSGDALARAGDLEGMSPPVSAGAGNVKIVINSIVQ</sequence>
<dbReference type="InterPro" id="IPR056412">
    <property type="entry name" value="Ig_CycH"/>
</dbReference>
<dbReference type="Pfam" id="PF23914">
    <property type="entry name" value="TPR_CcmH_CycH"/>
    <property type="match status" value="1"/>
</dbReference>
<evidence type="ECO:0000259" key="8">
    <source>
        <dbReference type="Pfam" id="PF23914"/>
    </source>
</evidence>
<dbReference type="PANTHER" id="PTHR47870">
    <property type="entry name" value="CYTOCHROME C-TYPE BIOGENESIS PROTEIN CCMH"/>
    <property type="match status" value="1"/>
</dbReference>
<dbReference type="PROSITE" id="PS50005">
    <property type="entry name" value="TPR"/>
    <property type="match status" value="1"/>
</dbReference>
<dbReference type="InterPro" id="IPR051263">
    <property type="entry name" value="C-type_cytochrome_biogenesis"/>
</dbReference>
<dbReference type="InterPro" id="IPR017560">
    <property type="entry name" value="Cyt_c_biogenesis_CcmI"/>
</dbReference>
<dbReference type="Gene3D" id="1.25.40.10">
    <property type="entry name" value="Tetratricopeptide repeat domain"/>
    <property type="match status" value="1"/>
</dbReference>
<dbReference type="SUPFAM" id="SSF48452">
    <property type="entry name" value="TPR-like"/>
    <property type="match status" value="1"/>
</dbReference>
<name>A0ABS9K1Z1_9RHOO</name>
<evidence type="ECO:0000256" key="5">
    <source>
        <dbReference type="PROSITE-ProRule" id="PRU00339"/>
    </source>
</evidence>
<evidence type="ECO:0000256" key="3">
    <source>
        <dbReference type="ARBA" id="ARBA00022748"/>
    </source>
</evidence>
<comment type="subcellular location">
    <subcellularLocation>
        <location evidence="1">Cell envelope</location>
    </subcellularLocation>
</comment>
<dbReference type="Pfam" id="PF23892">
    <property type="entry name" value="Ig_CycH"/>
    <property type="match status" value="1"/>
</dbReference>
<dbReference type="InterPro" id="IPR056413">
    <property type="entry name" value="TPR_CcmH_CycH"/>
</dbReference>
<organism evidence="9 10">
    <name type="scientific">Dechloromonas hankyongensis</name>
    <dbReference type="NCBI Taxonomy" id="2908002"/>
    <lineage>
        <taxon>Bacteria</taxon>
        <taxon>Pseudomonadati</taxon>
        <taxon>Pseudomonadota</taxon>
        <taxon>Betaproteobacteria</taxon>
        <taxon>Rhodocyclales</taxon>
        <taxon>Azonexaceae</taxon>
        <taxon>Dechloromonas</taxon>
    </lineage>
</organism>
<dbReference type="InterPro" id="IPR011990">
    <property type="entry name" value="TPR-like_helical_dom_sf"/>
</dbReference>
<reference evidence="9" key="1">
    <citation type="submission" date="2022-01" db="EMBL/GenBank/DDBJ databases">
        <authorList>
            <person name="Jo J.-H."/>
            <person name="Im W.-T."/>
        </authorList>
    </citation>
    <scope>NUCLEOTIDE SEQUENCE</scope>
    <source>
        <strain evidence="9">XY25</strain>
    </source>
</reference>
<dbReference type="PANTHER" id="PTHR47870:SF4">
    <property type="entry name" value="CYTOCHROME C-TYPE BIOGENESIS PROTEIN CYCH"/>
    <property type="match status" value="1"/>
</dbReference>
<dbReference type="NCBIfam" id="TIGR03142">
    <property type="entry name" value="cytochro_ccmI"/>
    <property type="match status" value="1"/>
</dbReference>
<dbReference type="SMART" id="SM00028">
    <property type="entry name" value="TPR"/>
    <property type="match status" value="2"/>
</dbReference>
<accession>A0ABS9K1Z1</accession>
<dbReference type="InterPro" id="IPR019734">
    <property type="entry name" value="TPR_rpt"/>
</dbReference>
<evidence type="ECO:0000256" key="4">
    <source>
        <dbReference type="ARBA" id="ARBA00022803"/>
    </source>
</evidence>
<keyword evidence="6" id="KW-0812">Transmembrane</keyword>
<proteinExistence type="predicted"/>
<feature type="transmembrane region" description="Helical" evidence="6">
    <location>
        <begin position="97"/>
        <end position="116"/>
    </location>
</feature>
<evidence type="ECO:0000256" key="1">
    <source>
        <dbReference type="ARBA" id="ARBA00004196"/>
    </source>
</evidence>